<accession>A0ABS0DIE9</accession>
<gene>
    <name evidence="2" type="ORF">IU449_27440</name>
</gene>
<evidence type="ECO:0000256" key="1">
    <source>
        <dbReference type="SAM" id="MobiDB-lite"/>
    </source>
</evidence>
<organism evidence="2 3">
    <name type="scientific">Nocardia higoensis</name>
    <dbReference type="NCBI Taxonomy" id="228599"/>
    <lineage>
        <taxon>Bacteria</taxon>
        <taxon>Bacillati</taxon>
        <taxon>Actinomycetota</taxon>
        <taxon>Actinomycetes</taxon>
        <taxon>Mycobacteriales</taxon>
        <taxon>Nocardiaceae</taxon>
        <taxon>Nocardia</taxon>
    </lineage>
</organism>
<protein>
    <recommendedName>
        <fullName evidence="4">HK97 gp10 family phage protein</fullName>
    </recommendedName>
</protein>
<evidence type="ECO:0000313" key="2">
    <source>
        <dbReference type="EMBL" id="MBF6358236.1"/>
    </source>
</evidence>
<dbReference type="RefSeq" id="WP_195005078.1">
    <property type="nucleotide sequence ID" value="NZ_JADLQN010000011.1"/>
</dbReference>
<dbReference type="Proteomes" id="UP000707731">
    <property type="component" value="Unassembled WGS sequence"/>
</dbReference>
<keyword evidence="3" id="KW-1185">Reference proteome</keyword>
<proteinExistence type="predicted"/>
<sequence>MGLWEDAQHANAESDRAAQQRQRELSDRARRQRDQLREFVEAMNRLGVAVERYRLHATKIAYGDTYCIDSRKAVTGWSFYSWSDLHRTFHYVVTPELEVYNTATQRMEPGFMGFGQRWTVTPLDLPIDQVRGLSYSERPLEQALKEKLAQLLRER</sequence>
<reference evidence="2 3" key="1">
    <citation type="submission" date="2020-10" db="EMBL/GenBank/DDBJ databases">
        <title>Identification of Nocardia species via Next-generation sequencing and recognition of intraspecies genetic diversity.</title>
        <authorList>
            <person name="Li P."/>
            <person name="Li P."/>
            <person name="Lu B."/>
        </authorList>
    </citation>
    <scope>NUCLEOTIDE SEQUENCE [LARGE SCALE GENOMIC DNA]</scope>
    <source>
        <strain evidence="2 3">BJ06-0143</strain>
    </source>
</reference>
<dbReference type="EMBL" id="JADLQN010000011">
    <property type="protein sequence ID" value="MBF6358236.1"/>
    <property type="molecule type" value="Genomic_DNA"/>
</dbReference>
<evidence type="ECO:0008006" key="4">
    <source>
        <dbReference type="Google" id="ProtNLM"/>
    </source>
</evidence>
<feature type="region of interest" description="Disordered" evidence="1">
    <location>
        <begin position="1"/>
        <end position="29"/>
    </location>
</feature>
<name>A0ABS0DIE9_9NOCA</name>
<evidence type="ECO:0000313" key="3">
    <source>
        <dbReference type="Proteomes" id="UP000707731"/>
    </source>
</evidence>
<comment type="caution">
    <text evidence="2">The sequence shown here is derived from an EMBL/GenBank/DDBJ whole genome shotgun (WGS) entry which is preliminary data.</text>
</comment>